<gene>
    <name evidence="3" type="ORF">CAAN4_B07822</name>
</gene>
<evidence type="ECO:0000313" key="4">
    <source>
        <dbReference type="Proteomes" id="UP001497600"/>
    </source>
</evidence>
<name>A0ABP0E7L3_9ASCO</name>
<sequence length="240" mass="26312">MNFKLIVALSITALVAASSLEGGTYVNPNPRSYDNCEVQDLVQLSACCNDVLSKLDDCKANDLACECCALQSMKKECYGLCPGNPSNNFLTALFDDCESLNDVNACNLPFKKDDSIPIENTKRKKYQEEEENTSIILKSKVQRPEEPPSEYIDNEIAIEDNEDDGPDFEPELNSTNSSTYEGIKVVVLPSPFSNSSAYFNVSNSSVLHGNESGAIKSWNVSISGLLGMVVIIGFSFLYLQ</sequence>
<proteinExistence type="predicted"/>
<reference evidence="3 4" key="1">
    <citation type="submission" date="2024-01" db="EMBL/GenBank/DDBJ databases">
        <authorList>
            <consortium name="Genoscope - CEA"/>
            <person name="William W."/>
        </authorList>
    </citation>
    <scope>NUCLEOTIDE SEQUENCE [LARGE SCALE GENOMIC DNA]</scope>
    <source>
        <strain evidence="3 4">29B2s-10</strain>
    </source>
</reference>
<evidence type="ECO:0000256" key="1">
    <source>
        <dbReference type="SAM" id="Phobius"/>
    </source>
</evidence>
<protein>
    <recommendedName>
        <fullName evidence="5">Extracellular membrane protein CFEM domain-containing protein</fullName>
    </recommendedName>
</protein>
<accession>A0ABP0E7L3</accession>
<feature type="transmembrane region" description="Helical" evidence="1">
    <location>
        <begin position="218"/>
        <end position="239"/>
    </location>
</feature>
<evidence type="ECO:0000313" key="3">
    <source>
        <dbReference type="EMBL" id="CAK7897010.1"/>
    </source>
</evidence>
<keyword evidence="1" id="KW-1133">Transmembrane helix</keyword>
<keyword evidence="2" id="KW-0732">Signal</keyword>
<keyword evidence="1" id="KW-0812">Transmembrane</keyword>
<feature type="chain" id="PRO_5047241665" description="Extracellular membrane protein CFEM domain-containing protein" evidence="2">
    <location>
        <begin position="18"/>
        <end position="240"/>
    </location>
</feature>
<evidence type="ECO:0000256" key="2">
    <source>
        <dbReference type="SAM" id="SignalP"/>
    </source>
</evidence>
<feature type="signal peptide" evidence="2">
    <location>
        <begin position="1"/>
        <end position="17"/>
    </location>
</feature>
<evidence type="ECO:0008006" key="5">
    <source>
        <dbReference type="Google" id="ProtNLM"/>
    </source>
</evidence>
<dbReference type="Proteomes" id="UP001497600">
    <property type="component" value="Chromosome B"/>
</dbReference>
<organism evidence="3 4">
    <name type="scientific">[Candida] anglica</name>
    <dbReference type="NCBI Taxonomy" id="148631"/>
    <lineage>
        <taxon>Eukaryota</taxon>
        <taxon>Fungi</taxon>
        <taxon>Dikarya</taxon>
        <taxon>Ascomycota</taxon>
        <taxon>Saccharomycotina</taxon>
        <taxon>Pichiomycetes</taxon>
        <taxon>Debaryomycetaceae</taxon>
        <taxon>Kurtzmaniella</taxon>
    </lineage>
</organism>
<dbReference type="EMBL" id="OZ004254">
    <property type="protein sequence ID" value="CAK7897010.1"/>
    <property type="molecule type" value="Genomic_DNA"/>
</dbReference>
<keyword evidence="1" id="KW-0472">Membrane</keyword>
<keyword evidence="4" id="KW-1185">Reference proteome</keyword>